<evidence type="ECO:0000256" key="2">
    <source>
        <dbReference type="SAM" id="Phobius"/>
    </source>
</evidence>
<reference evidence="4" key="1">
    <citation type="submission" date="2019-11" db="EMBL/GenBank/DDBJ databases">
        <authorList>
            <person name="Feng L."/>
        </authorList>
    </citation>
    <scope>NUCLEOTIDE SEQUENCE</scope>
    <source>
        <strain evidence="4">AodontolyticusLFYP35</strain>
    </source>
</reference>
<proteinExistence type="predicted"/>
<sequence length="321" mass="34693">MKRNGAKNLARVISALFVSIAVSASVVLPAAADDPLTQHVDSSEQVVREEATIERGHVDLGPKIVDSKPEILARDDSGETPIWRPLDTLVFRVSDSGRLQVPSDPSYAFLHAHEGESYWVIPQTQNPKVVWLGWNTQDPELIKVMGSGATMTLGSLQGPGQAWLFLQDGAFGAPTVLYDSSTSSQSDIWVEANTHVHANWAFSAPGAYALSVRWCFGDKETPQCVADTLRFVVGDEAKVEEARALAPSALAASTKEGTHTAKPQAPREQGGNSEYLIYGAICLALGVIAFIVVAHRTKKSQKQIEKAREDVSRDFGAESDV</sequence>
<feature type="chain" id="PRO_5038940458" description="ABC transporter-associated repeat protein" evidence="3">
    <location>
        <begin position="25"/>
        <end position="321"/>
    </location>
</feature>
<evidence type="ECO:0000256" key="3">
    <source>
        <dbReference type="SAM" id="SignalP"/>
    </source>
</evidence>
<dbReference type="AlphaFoldDB" id="A0A6N2TDS1"/>
<feature type="transmembrane region" description="Helical" evidence="2">
    <location>
        <begin position="275"/>
        <end position="294"/>
    </location>
</feature>
<keyword evidence="2" id="KW-1133">Transmembrane helix</keyword>
<dbReference type="EMBL" id="CACRSM010000002">
    <property type="protein sequence ID" value="VYT02752.1"/>
    <property type="molecule type" value="Genomic_DNA"/>
</dbReference>
<keyword evidence="3" id="KW-0732">Signal</keyword>
<organism evidence="4">
    <name type="scientific">Schaalia odontolytica</name>
    <dbReference type="NCBI Taxonomy" id="1660"/>
    <lineage>
        <taxon>Bacteria</taxon>
        <taxon>Bacillati</taxon>
        <taxon>Actinomycetota</taxon>
        <taxon>Actinomycetes</taxon>
        <taxon>Actinomycetales</taxon>
        <taxon>Actinomycetaceae</taxon>
        <taxon>Schaalia</taxon>
    </lineage>
</organism>
<gene>
    <name evidence="4" type="ORF">AOLFYP35_01269</name>
</gene>
<accession>A0A6N2TDS1</accession>
<feature type="signal peptide" evidence="3">
    <location>
        <begin position="1"/>
        <end position="24"/>
    </location>
</feature>
<dbReference type="InterPro" id="IPR022435">
    <property type="entry name" value="Surface-anchored_actinobac"/>
</dbReference>
<dbReference type="NCBIfam" id="NF038134">
    <property type="entry name" value="choice_anch_M"/>
    <property type="match status" value="1"/>
</dbReference>
<feature type="region of interest" description="Disordered" evidence="1">
    <location>
        <begin position="250"/>
        <end position="269"/>
    </location>
</feature>
<evidence type="ECO:0000313" key="4">
    <source>
        <dbReference type="EMBL" id="VYT02752.1"/>
    </source>
</evidence>
<evidence type="ECO:0000256" key="1">
    <source>
        <dbReference type="SAM" id="MobiDB-lite"/>
    </source>
</evidence>
<protein>
    <recommendedName>
        <fullName evidence="5">ABC transporter-associated repeat protein</fullName>
    </recommendedName>
</protein>
<dbReference type="NCBIfam" id="TIGR03769">
    <property type="entry name" value="P_ac_wall_RPT"/>
    <property type="match status" value="1"/>
</dbReference>
<name>A0A6N2TDS1_9ACTO</name>
<keyword evidence="2" id="KW-0812">Transmembrane</keyword>
<keyword evidence="2" id="KW-0472">Membrane</keyword>
<evidence type="ECO:0008006" key="5">
    <source>
        <dbReference type="Google" id="ProtNLM"/>
    </source>
</evidence>